<dbReference type="AlphaFoldDB" id="A0AAN7T7F6"/>
<protein>
    <submittedName>
        <fullName evidence="3">Uncharacterized protein</fullName>
    </submittedName>
</protein>
<dbReference type="EMBL" id="JAVRRJ010000001">
    <property type="protein sequence ID" value="KAK5090306.1"/>
    <property type="molecule type" value="Genomic_DNA"/>
</dbReference>
<keyword evidence="2" id="KW-1133">Transmembrane helix</keyword>
<keyword evidence="2" id="KW-0472">Membrane</keyword>
<feature type="region of interest" description="Disordered" evidence="1">
    <location>
        <begin position="78"/>
        <end position="157"/>
    </location>
</feature>
<reference evidence="3 4" key="1">
    <citation type="submission" date="2023-08" db="EMBL/GenBank/DDBJ databases">
        <title>Black Yeasts Isolated from many extreme environments.</title>
        <authorList>
            <person name="Coleine C."/>
            <person name="Stajich J.E."/>
            <person name="Selbmann L."/>
        </authorList>
    </citation>
    <scope>NUCLEOTIDE SEQUENCE [LARGE SCALE GENOMIC DNA]</scope>
    <source>
        <strain evidence="3 4">CCFEE 5910</strain>
    </source>
</reference>
<proteinExistence type="predicted"/>
<name>A0AAN7T7F6_9EURO</name>
<feature type="transmembrane region" description="Helical" evidence="2">
    <location>
        <begin position="25"/>
        <end position="46"/>
    </location>
</feature>
<feature type="compositionally biased region" description="Basic and acidic residues" evidence="1">
    <location>
        <begin position="130"/>
        <end position="144"/>
    </location>
</feature>
<organism evidence="3 4">
    <name type="scientific">Lithohypha guttulata</name>
    <dbReference type="NCBI Taxonomy" id="1690604"/>
    <lineage>
        <taxon>Eukaryota</taxon>
        <taxon>Fungi</taxon>
        <taxon>Dikarya</taxon>
        <taxon>Ascomycota</taxon>
        <taxon>Pezizomycotina</taxon>
        <taxon>Eurotiomycetes</taxon>
        <taxon>Chaetothyriomycetidae</taxon>
        <taxon>Chaetothyriales</taxon>
        <taxon>Trichomeriaceae</taxon>
        <taxon>Lithohypha</taxon>
    </lineage>
</organism>
<keyword evidence="2" id="KW-0812">Transmembrane</keyword>
<dbReference type="Proteomes" id="UP001309876">
    <property type="component" value="Unassembled WGS sequence"/>
</dbReference>
<sequence length="157" mass="16374">MSAGPAPPNPNSPKKNPRVKQPNAFLRRPGLIVSGVAVFGALALYLNKPPSPRSEPFISARTQGVQNIEKAYTNAGATGTHTKAYGGTTQGDKESVFLRDPPKDSKGSAVVSGGSGMNKNETAPYSRPGYGDDQRSGSKPKAEEIINSDAYGSKGGK</sequence>
<gene>
    <name evidence="3" type="ORF">LTR05_000478</name>
</gene>
<evidence type="ECO:0000256" key="1">
    <source>
        <dbReference type="SAM" id="MobiDB-lite"/>
    </source>
</evidence>
<evidence type="ECO:0000256" key="2">
    <source>
        <dbReference type="SAM" id="Phobius"/>
    </source>
</evidence>
<feature type="region of interest" description="Disordered" evidence="1">
    <location>
        <begin position="1"/>
        <end position="23"/>
    </location>
</feature>
<feature type="compositionally biased region" description="Basic and acidic residues" evidence="1">
    <location>
        <begin position="91"/>
        <end position="106"/>
    </location>
</feature>
<comment type="caution">
    <text evidence="3">The sequence shown here is derived from an EMBL/GenBank/DDBJ whole genome shotgun (WGS) entry which is preliminary data.</text>
</comment>
<feature type="compositionally biased region" description="Pro residues" evidence="1">
    <location>
        <begin position="1"/>
        <end position="11"/>
    </location>
</feature>
<evidence type="ECO:0000313" key="3">
    <source>
        <dbReference type="EMBL" id="KAK5090306.1"/>
    </source>
</evidence>
<keyword evidence="4" id="KW-1185">Reference proteome</keyword>
<evidence type="ECO:0000313" key="4">
    <source>
        <dbReference type="Proteomes" id="UP001309876"/>
    </source>
</evidence>
<accession>A0AAN7T7F6</accession>